<keyword evidence="2" id="KW-1185">Reference proteome</keyword>
<dbReference type="STRING" id="1120918.SAMN05216249_10813"/>
<dbReference type="Proteomes" id="UP000198838">
    <property type="component" value="Unassembled WGS sequence"/>
</dbReference>
<proteinExistence type="predicted"/>
<dbReference type="OrthoDB" id="2039553at2"/>
<name>A0A1I0XX48_9FIRM</name>
<dbReference type="AlphaFoldDB" id="A0A1I0XX48"/>
<accession>A0A1I0XX48</accession>
<reference evidence="1 2" key="1">
    <citation type="submission" date="2016-10" db="EMBL/GenBank/DDBJ databases">
        <authorList>
            <person name="de Groot N.N."/>
        </authorList>
    </citation>
    <scope>NUCLEOTIDE SEQUENCE [LARGE SCALE GENOMIC DNA]</scope>
    <source>
        <strain evidence="1 2">DSM 5522</strain>
    </source>
</reference>
<gene>
    <name evidence="1" type="ORF">SAMN05216249_10813</name>
</gene>
<dbReference type="RefSeq" id="WP_092871954.1">
    <property type="nucleotide sequence ID" value="NZ_FOJY01000008.1"/>
</dbReference>
<sequence length="172" mass="19083">MKKAISIIASFLALLLVLAGMAYYSFNTSKSEIEKALDLNLSSATEKSYVDNHGGFMGDGVSVGIIDCESTNVKKQITNAKHWKKLPAVEEFNSLVFGKASDSSYESPMIADEDGYAYIPTVKNGYYYFKDRNSDARDIYNISAACKRASFNFDIAVYDCDTNTLYFLSLDT</sequence>
<evidence type="ECO:0000313" key="1">
    <source>
        <dbReference type="EMBL" id="SFB05729.1"/>
    </source>
</evidence>
<dbReference type="EMBL" id="FOJY01000008">
    <property type="protein sequence ID" value="SFB05729.1"/>
    <property type="molecule type" value="Genomic_DNA"/>
</dbReference>
<protein>
    <submittedName>
        <fullName evidence="1">Uncharacterized protein</fullName>
    </submittedName>
</protein>
<organism evidence="1 2">
    <name type="scientific">Acetitomaculum ruminis DSM 5522</name>
    <dbReference type="NCBI Taxonomy" id="1120918"/>
    <lineage>
        <taxon>Bacteria</taxon>
        <taxon>Bacillati</taxon>
        <taxon>Bacillota</taxon>
        <taxon>Clostridia</taxon>
        <taxon>Lachnospirales</taxon>
        <taxon>Lachnospiraceae</taxon>
        <taxon>Acetitomaculum</taxon>
    </lineage>
</organism>
<evidence type="ECO:0000313" key="2">
    <source>
        <dbReference type="Proteomes" id="UP000198838"/>
    </source>
</evidence>